<dbReference type="Proteomes" id="UP001165121">
    <property type="component" value="Unassembled WGS sequence"/>
</dbReference>
<dbReference type="Pfam" id="PF03184">
    <property type="entry name" value="DDE_1"/>
    <property type="match status" value="1"/>
</dbReference>
<proteinExistence type="predicted"/>
<dbReference type="AlphaFoldDB" id="A0A9W6XW09"/>
<dbReference type="OrthoDB" id="6750291at2759"/>
<accession>A0A9W6XW09</accession>
<organism evidence="3 4">
    <name type="scientific">Phytophthora fragariaefolia</name>
    <dbReference type="NCBI Taxonomy" id="1490495"/>
    <lineage>
        <taxon>Eukaryota</taxon>
        <taxon>Sar</taxon>
        <taxon>Stramenopiles</taxon>
        <taxon>Oomycota</taxon>
        <taxon>Peronosporomycetes</taxon>
        <taxon>Peronosporales</taxon>
        <taxon>Peronosporaceae</taxon>
        <taxon>Phytophthora</taxon>
    </lineage>
</organism>
<dbReference type="GO" id="GO:0005634">
    <property type="term" value="C:nucleus"/>
    <property type="evidence" value="ECO:0007669"/>
    <property type="project" value="TreeGrafter"/>
</dbReference>
<evidence type="ECO:0000259" key="2">
    <source>
        <dbReference type="Pfam" id="PF03184"/>
    </source>
</evidence>
<feature type="domain" description="DDE-1" evidence="2">
    <location>
        <begin position="161"/>
        <end position="270"/>
    </location>
</feature>
<dbReference type="GO" id="GO:0003677">
    <property type="term" value="F:DNA binding"/>
    <property type="evidence" value="ECO:0007669"/>
    <property type="project" value="TreeGrafter"/>
</dbReference>
<dbReference type="PANTHER" id="PTHR19303">
    <property type="entry name" value="TRANSPOSON"/>
    <property type="match status" value="1"/>
</dbReference>
<comment type="caution">
    <text evidence="3">The sequence shown here is derived from an EMBL/GenBank/DDBJ whole genome shotgun (WGS) entry which is preliminary data.</text>
</comment>
<sequence>MGASRKYNSAELDQAVGQVITGGKVLTVSRLTGIPRKPLDDHVKIERSGTRQDSRRPGPTPRLPREAESSILIGSNHGSRLSNRVGQAISKVRDVVDDADVELLFDTITKVMNDNKIDASRVFKVNETAFQSRKKTKSVVAARGSSNVWITEITTAIHMSIVACGSASGFVIPPLFILAGKTVGFTILDTDKSRSAVTLTESGFMNNRLFIKWLKKSESVSATISRPLLLIIDGCTSHYSVEVGDVAGELGIKLVCLPANATHLLQPLDVARLISLNLLGETAIFCEHYGRVQGLWSDLTFASENEGLVGRVQAKWRSKGVEAPYLDTVEAVVQDRIFFSPQPAGQANADKFWQRNFSDNEDEVDPQDEVEIMQRSVRDMQREVCAALGSILLKRALMSYNVS</sequence>
<gene>
    <name evidence="3" type="ORF">Pfra01_001710800</name>
</gene>
<dbReference type="EMBL" id="BSXT01001972">
    <property type="protein sequence ID" value="GMF46471.1"/>
    <property type="molecule type" value="Genomic_DNA"/>
</dbReference>
<feature type="region of interest" description="Disordered" evidence="1">
    <location>
        <begin position="39"/>
        <end position="67"/>
    </location>
</feature>
<feature type="compositionally biased region" description="Basic and acidic residues" evidence="1">
    <location>
        <begin position="39"/>
        <end position="56"/>
    </location>
</feature>
<evidence type="ECO:0000313" key="3">
    <source>
        <dbReference type="EMBL" id="GMF46471.1"/>
    </source>
</evidence>
<keyword evidence="4" id="KW-1185">Reference proteome</keyword>
<dbReference type="PANTHER" id="PTHR19303:SF57">
    <property type="entry name" value="HTH CENPB-TYPE DOMAIN-CONTAINING PROTEIN"/>
    <property type="match status" value="1"/>
</dbReference>
<evidence type="ECO:0000256" key="1">
    <source>
        <dbReference type="SAM" id="MobiDB-lite"/>
    </source>
</evidence>
<reference evidence="3" key="1">
    <citation type="submission" date="2023-04" db="EMBL/GenBank/DDBJ databases">
        <title>Phytophthora fragariaefolia NBRC 109709.</title>
        <authorList>
            <person name="Ichikawa N."/>
            <person name="Sato H."/>
            <person name="Tonouchi N."/>
        </authorList>
    </citation>
    <scope>NUCLEOTIDE SEQUENCE</scope>
    <source>
        <strain evidence="3">NBRC 109709</strain>
    </source>
</reference>
<dbReference type="InterPro" id="IPR004875">
    <property type="entry name" value="DDE_SF_endonuclease_dom"/>
</dbReference>
<evidence type="ECO:0000313" key="4">
    <source>
        <dbReference type="Proteomes" id="UP001165121"/>
    </source>
</evidence>
<dbReference type="InterPro" id="IPR050863">
    <property type="entry name" value="CenT-Element_Derived"/>
</dbReference>
<name>A0A9W6XW09_9STRA</name>
<protein>
    <submittedName>
        <fullName evidence="3">Unnamed protein product</fullName>
    </submittedName>
</protein>